<dbReference type="PANTHER" id="PTHR13318">
    <property type="entry name" value="PARTNER OF PAIRED, ISOFORM B-RELATED"/>
    <property type="match status" value="1"/>
</dbReference>
<gene>
    <name evidence="1" type="ORF">CBYS24578_00010247</name>
</gene>
<dbReference type="AlphaFoldDB" id="A0A9N9UA61"/>
<reference evidence="2" key="1">
    <citation type="submission" date="2019-06" db="EMBL/GenBank/DDBJ databases">
        <authorList>
            <person name="Broberg M."/>
        </authorList>
    </citation>
    <scope>NUCLEOTIDE SEQUENCE [LARGE SCALE GENOMIC DNA]</scope>
</reference>
<proteinExistence type="predicted"/>
<evidence type="ECO:0008006" key="3">
    <source>
        <dbReference type="Google" id="ProtNLM"/>
    </source>
</evidence>
<dbReference type="OrthoDB" id="5122296at2759"/>
<dbReference type="GO" id="GO:0031146">
    <property type="term" value="P:SCF-dependent proteasomal ubiquitin-dependent protein catabolic process"/>
    <property type="evidence" value="ECO:0007669"/>
    <property type="project" value="TreeGrafter"/>
</dbReference>
<sequence length="480" mass="54294">MSDTAAGRSFLLPELVALIVGAGRDNDRFLYNCLFVNRLFFRESCKLMWRECNTYGVLVNVAHLVQLCKRDEQRAQVYANFIQVLDFDAPEGSESSTSEAGWHEDLACLQFPLLREVIIRRFNHCNDVIRYAQPTLRVFSLWPASQLSDAFLDQLGEQSPRLVNLSLGQSTDSTVTEAGVVRLLQSLRSIRHLTLSPEFDQVWSREAFCAVAKYTSLESLDIPVILDEWIEDLFPIQGFHHLKYLSTNISNEALRLLAPCIPNLVHAHIDFRPPCMSISEVANLQSITDLHLSFPHGSRVSGQALLSISQYCPALEVVTLAEHSDNHPEATGLDDSVIEQIAMRLQNIRILSLNMGTQTPLTMRSVRSLSKHCLELRKLVLASFVITWEEVEGRADDDVISPRMKSMRLKLHGDQQLLQYDGAQDRVNGELIDKLARNFLGFFPSLGPIYLGGGGDGERQFMKRFFLARQRLRGINYLSM</sequence>
<reference evidence="1 2" key="2">
    <citation type="submission" date="2021-10" db="EMBL/GenBank/DDBJ databases">
        <authorList>
            <person name="Piombo E."/>
        </authorList>
    </citation>
    <scope>NUCLEOTIDE SEQUENCE [LARGE SCALE GENOMIC DNA]</scope>
</reference>
<protein>
    <recommendedName>
        <fullName evidence="3">F-box domain-containing protein</fullName>
    </recommendedName>
</protein>
<dbReference type="GO" id="GO:0019005">
    <property type="term" value="C:SCF ubiquitin ligase complex"/>
    <property type="evidence" value="ECO:0007669"/>
    <property type="project" value="TreeGrafter"/>
</dbReference>
<evidence type="ECO:0000313" key="2">
    <source>
        <dbReference type="Proteomes" id="UP000754883"/>
    </source>
</evidence>
<evidence type="ECO:0000313" key="1">
    <source>
        <dbReference type="EMBL" id="CAG9983240.1"/>
    </source>
</evidence>
<comment type="caution">
    <text evidence="1">The sequence shown here is derived from an EMBL/GenBank/DDBJ whole genome shotgun (WGS) entry which is preliminary data.</text>
</comment>
<organism evidence="1 2">
    <name type="scientific">Clonostachys byssicola</name>
    <dbReference type="NCBI Taxonomy" id="160290"/>
    <lineage>
        <taxon>Eukaryota</taxon>
        <taxon>Fungi</taxon>
        <taxon>Dikarya</taxon>
        <taxon>Ascomycota</taxon>
        <taxon>Pezizomycotina</taxon>
        <taxon>Sordariomycetes</taxon>
        <taxon>Hypocreomycetidae</taxon>
        <taxon>Hypocreales</taxon>
        <taxon>Bionectriaceae</taxon>
        <taxon>Clonostachys</taxon>
    </lineage>
</organism>
<name>A0A9N9UA61_9HYPO</name>
<accession>A0A9N9UA61</accession>
<keyword evidence="2" id="KW-1185">Reference proteome</keyword>
<dbReference type="PANTHER" id="PTHR13318:SF190">
    <property type="entry name" value="PARTNER OF PAIRED, ISOFORM B"/>
    <property type="match status" value="1"/>
</dbReference>
<dbReference type="Gene3D" id="3.80.10.10">
    <property type="entry name" value="Ribonuclease Inhibitor"/>
    <property type="match status" value="2"/>
</dbReference>
<dbReference type="EMBL" id="CABFNO020001361">
    <property type="protein sequence ID" value="CAG9983240.1"/>
    <property type="molecule type" value="Genomic_DNA"/>
</dbReference>
<dbReference type="InterPro" id="IPR032675">
    <property type="entry name" value="LRR_dom_sf"/>
</dbReference>
<dbReference type="Proteomes" id="UP000754883">
    <property type="component" value="Unassembled WGS sequence"/>
</dbReference>
<dbReference type="SUPFAM" id="SSF52047">
    <property type="entry name" value="RNI-like"/>
    <property type="match status" value="1"/>
</dbReference>